<evidence type="ECO:0000313" key="3">
    <source>
        <dbReference type="Proteomes" id="UP000479190"/>
    </source>
</evidence>
<gene>
    <name evidence="2" type="ORF">TBRA_LOCUS1175</name>
</gene>
<evidence type="ECO:0000313" key="2">
    <source>
        <dbReference type="EMBL" id="CAB0029088.1"/>
    </source>
</evidence>
<protein>
    <recommendedName>
        <fullName evidence="4">Secreted protein</fullName>
    </recommendedName>
</protein>
<accession>A0A6H5HUB4</accession>
<dbReference type="AlphaFoldDB" id="A0A6H5HUB4"/>
<reference evidence="2 3" key="1">
    <citation type="submission" date="2020-02" db="EMBL/GenBank/DDBJ databases">
        <authorList>
            <person name="Ferguson B K."/>
        </authorList>
    </citation>
    <scope>NUCLEOTIDE SEQUENCE [LARGE SCALE GENOMIC DNA]</scope>
</reference>
<evidence type="ECO:0008006" key="4">
    <source>
        <dbReference type="Google" id="ProtNLM"/>
    </source>
</evidence>
<name>A0A6H5HUB4_9HYME</name>
<dbReference type="Proteomes" id="UP000479190">
    <property type="component" value="Unassembled WGS sequence"/>
</dbReference>
<keyword evidence="3" id="KW-1185">Reference proteome</keyword>
<keyword evidence="1" id="KW-0732">Signal</keyword>
<proteinExistence type="predicted"/>
<sequence length="87" mass="10214">MCVRTKSISLVSEFNVVCLLRIVSAMEIVVRNECNAYRLLGGEEQVQRVVRVRLLFEKPLVITNGFWRRWQRILTIAHCPQTAQRRD</sequence>
<feature type="chain" id="PRO_5026248169" description="Secreted protein" evidence="1">
    <location>
        <begin position="26"/>
        <end position="87"/>
    </location>
</feature>
<evidence type="ECO:0000256" key="1">
    <source>
        <dbReference type="SAM" id="SignalP"/>
    </source>
</evidence>
<dbReference type="EMBL" id="CADCXV010000248">
    <property type="protein sequence ID" value="CAB0029088.1"/>
    <property type="molecule type" value="Genomic_DNA"/>
</dbReference>
<organism evidence="2 3">
    <name type="scientific">Trichogramma brassicae</name>
    <dbReference type="NCBI Taxonomy" id="86971"/>
    <lineage>
        <taxon>Eukaryota</taxon>
        <taxon>Metazoa</taxon>
        <taxon>Ecdysozoa</taxon>
        <taxon>Arthropoda</taxon>
        <taxon>Hexapoda</taxon>
        <taxon>Insecta</taxon>
        <taxon>Pterygota</taxon>
        <taxon>Neoptera</taxon>
        <taxon>Endopterygota</taxon>
        <taxon>Hymenoptera</taxon>
        <taxon>Apocrita</taxon>
        <taxon>Proctotrupomorpha</taxon>
        <taxon>Chalcidoidea</taxon>
        <taxon>Trichogrammatidae</taxon>
        <taxon>Trichogramma</taxon>
    </lineage>
</organism>
<feature type="signal peptide" evidence="1">
    <location>
        <begin position="1"/>
        <end position="25"/>
    </location>
</feature>